<dbReference type="AlphaFoldDB" id="A0AA37SEX7"/>
<dbReference type="Proteomes" id="UP001161389">
    <property type="component" value="Unassembled WGS sequence"/>
</dbReference>
<keyword evidence="1" id="KW-0472">Membrane</keyword>
<protein>
    <recommendedName>
        <fullName evidence="3">DUF3857 domain-containing protein</fullName>
    </recommendedName>
</protein>
<evidence type="ECO:0000256" key="1">
    <source>
        <dbReference type="SAM" id="Phobius"/>
    </source>
</evidence>
<reference evidence="4" key="2">
    <citation type="submission" date="2023-01" db="EMBL/GenBank/DDBJ databases">
        <title>Draft genome sequence of Litoribrevibacter albus strain NBRC 110071.</title>
        <authorList>
            <person name="Sun Q."/>
            <person name="Mori K."/>
        </authorList>
    </citation>
    <scope>NUCLEOTIDE SEQUENCE</scope>
    <source>
        <strain evidence="4">NBRC 110071</strain>
    </source>
</reference>
<keyword evidence="2" id="KW-0732">Signal</keyword>
<reference evidence="4" key="1">
    <citation type="journal article" date="2014" name="Int. J. Syst. Evol. Microbiol.">
        <title>Complete genome sequence of Corynebacterium casei LMG S-19264T (=DSM 44701T), isolated from a smear-ripened cheese.</title>
        <authorList>
            <consortium name="US DOE Joint Genome Institute (JGI-PGF)"/>
            <person name="Walter F."/>
            <person name="Albersmeier A."/>
            <person name="Kalinowski J."/>
            <person name="Ruckert C."/>
        </authorList>
    </citation>
    <scope>NUCLEOTIDE SEQUENCE</scope>
    <source>
        <strain evidence="4">NBRC 110071</strain>
    </source>
</reference>
<dbReference type="SUPFAM" id="SSF54001">
    <property type="entry name" value="Cysteine proteinases"/>
    <property type="match status" value="1"/>
</dbReference>
<keyword evidence="1" id="KW-0812">Transmembrane</keyword>
<feature type="signal peptide" evidence="2">
    <location>
        <begin position="1"/>
        <end position="22"/>
    </location>
</feature>
<evidence type="ECO:0000313" key="4">
    <source>
        <dbReference type="EMBL" id="GLQ32704.1"/>
    </source>
</evidence>
<dbReference type="InterPro" id="IPR024618">
    <property type="entry name" value="DUF3857"/>
</dbReference>
<dbReference type="EMBL" id="BSNM01000016">
    <property type="protein sequence ID" value="GLQ32704.1"/>
    <property type="molecule type" value="Genomic_DNA"/>
</dbReference>
<accession>A0AA37SEX7</accession>
<dbReference type="InterPro" id="IPR038765">
    <property type="entry name" value="Papain-like_cys_pep_sf"/>
</dbReference>
<feature type="transmembrane region" description="Helical" evidence="1">
    <location>
        <begin position="785"/>
        <end position="805"/>
    </location>
</feature>
<gene>
    <name evidence="4" type="ORF">GCM10007876_31830</name>
</gene>
<feature type="transmembrane region" description="Helical" evidence="1">
    <location>
        <begin position="653"/>
        <end position="677"/>
    </location>
</feature>
<organism evidence="4 5">
    <name type="scientific">Litoribrevibacter albus</name>
    <dbReference type="NCBI Taxonomy" id="1473156"/>
    <lineage>
        <taxon>Bacteria</taxon>
        <taxon>Pseudomonadati</taxon>
        <taxon>Pseudomonadota</taxon>
        <taxon>Gammaproteobacteria</taxon>
        <taxon>Oceanospirillales</taxon>
        <taxon>Oceanospirillaceae</taxon>
        <taxon>Litoribrevibacter</taxon>
    </lineage>
</organism>
<evidence type="ECO:0000256" key="2">
    <source>
        <dbReference type="SAM" id="SignalP"/>
    </source>
</evidence>
<feature type="transmembrane region" description="Helical" evidence="1">
    <location>
        <begin position="734"/>
        <end position="750"/>
    </location>
</feature>
<dbReference type="Pfam" id="PF12969">
    <property type="entry name" value="DUF3857"/>
    <property type="match status" value="1"/>
</dbReference>
<feature type="transmembrane region" description="Helical" evidence="1">
    <location>
        <begin position="762"/>
        <end position="779"/>
    </location>
</feature>
<sequence length="971" mass="112817">MDFRTKLIWILLSMVFITQLQADQNYQISPPASWIEVSDYDLNSAQSPQNVSDTRYILYDRQTNALDGISRYYHLALQVLNETSVEENGQHFFNFAPSYENLTFHQFNIIRDGKKINQLNPDQIKILHRETEAEGLMYTGELTASFILEDLRPGDIVDYSYTVTGQNPALKNNFYEYIDIQWATPLEYLSYALLWPKDEALYINKANTDIELAESNQQEHKRITLRLEHSVPLTIDSQTPYNYNPRARVSLSNNNQWSDIVDWALPLYALEKDPILLDPIIKEIKENHTSLKEQVSAALHYVQDNIRYLGLELGNHSLVPAKIASTLDKRYGDCKGKTLLLLNLLDRLNIESYPAVVNNNYITTFNEDGVRIGAFNHVLVTAFVDGKQYWLDPTINNQETHLDRLYQPDYGQALVIKPGQKQLVMMNSDNSATLKQVKEVIDLSQGVEHDGFYSINSTLIGYEAEYFRREIESNTQEEISKQYLNYYNYYYPNLSMSEPLSIAYQDDAYQVRESYTLPTPWQLNENQYEVSFYANTISSFLNTPKTTLRTSPYRLTHPVKLEQSIEVKLHKDIWDLSDETLEINNPYFSFSRTIKYDDNSNTLLLDYRYETFKNSVPLADFKDYMEDLNRASDLTGYGLYWRENTPVVAEPDYIPYFFAGFYVLTLVLIIIAIVLLIREKPPADDKAIFYPVDPTKFLVLSLLTLGIFPLYWMYKNWQYIKEQEQSAIMPKARAIFSLIWFYPLAKRILLIGKEKLTFREKAVIIALFILYILGFLLTYSKSIFILLGLAVEILCTLYLVLKINLHNPVRSNSYVHNSKWRVRHVIAGLPLSFFLVFYIASTISFIPNSQVVDGNQIWDKDLKFMYRAKILEPGERLGLFYSSDLISYEKDGNGLTDRKVFSYWKTEDGNIVKEYAYFDDIKDVTVDTQTSTLTDSSVTVTREDGSNFVLYLSKEGFGDRRFIRELKQNVF</sequence>
<dbReference type="RefSeq" id="WP_284382800.1">
    <property type="nucleotide sequence ID" value="NZ_BSNM01000016.1"/>
</dbReference>
<keyword evidence="5" id="KW-1185">Reference proteome</keyword>
<comment type="caution">
    <text evidence="4">The sequence shown here is derived from an EMBL/GenBank/DDBJ whole genome shotgun (WGS) entry which is preliminary data.</text>
</comment>
<dbReference type="Gene3D" id="2.60.40.3140">
    <property type="match status" value="1"/>
</dbReference>
<feature type="transmembrane region" description="Helical" evidence="1">
    <location>
        <begin position="697"/>
        <end position="714"/>
    </location>
</feature>
<feature type="domain" description="DUF3857" evidence="3">
    <location>
        <begin position="70"/>
        <end position="230"/>
    </location>
</feature>
<keyword evidence="1" id="KW-1133">Transmembrane helix</keyword>
<dbReference type="Gene3D" id="3.10.620.30">
    <property type="match status" value="1"/>
</dbReference>
<feature type="chain" id="PRO_5041299209" description="DUF3857 domain-containing protein" evidence="2">
    <location>
        <begin position="23"/>
        <end position="971"/>
    </location>
</feature>
<feature type="transmembrane region" description="Helical" evidence="1">
    <location>
        <begin position="825"/>
        <end position="846"/>
    </location>
</feature>
<proteinExistence type="predicted"/>
<evidence type="ECO:0000259" key="3">
    <source>
        <dbReference type="Pfam" id="PF12969"/>
    </source>
</evidence>
<name>A0AA37SEX7_9GAMM</name>
<evidence type="ECO:0000313" key="5">
    <source>
        <dbReference type="Proteomes" id="UP001161389"/>
    </source>
</evidence>